<dbReference type="InterPro" id="IPR036554">
    <property type="entry name" value="GHMP_kinase_C_sf"/>
</dbReference>
<dbReference type="PANTHER" id="PTHR43527:SF2">
    <property type="entry name" value="4-DIPHOSPHOCYTIDYL-2-C-METHYL-D-ERYTHRITOL KINASE, CHLOROPLASTIC"/>
    <property type="match status" value="1"/>
</dbReference>
<dbReference type="Gene3D" id="3.30.230.10">
    <property type="match status" value="1"/>
</dbReference>
<dbReference type="EMBL" id="LR134350">
    <property type="protein sequence ID" value="VEG29617.1"/>
    <property type="molecule type" value="Genomic_DNA"/>
</dbReference>
<dbReference type="InterPro" id="IPR013750">
    <property type="entry name" value="GHMP_kinase_C_dom"/>
</dbReference>
<keyword evidence="5 9" id="KW-0547">Nucleotide-binding</keyword>
<comment type="pathway">
    <text evidence="9">Isoprenoid biosynthesis; isopentenyl diphosphate biosynthesis via DXP pathway; isopentenyl diphosphate from 1-deoxy-D-xylulose 5-phosphate: step 3/6.</text>
</comment>
<evidence type="ECO:0000256" key="9">
    <source>
        <dbReference type="HAMAP-Rule" id="MF_00061"/>
    </source>
</evidence>
<dbReference type="KEGG" id="ahw:NCTC11636_02136"/>
<dbReference type="SUPFAM" id="SSF55060">
    <property type="entry name" value="GHMP Kinase, C-terminal domain"/>
    <property type="match status" value="1"/>
</dbReference>
<feature type="active site" evidence="9">
    <location>
        <position position="161"/>
    </location>
</feature>
<name>A0A448HJ67_9ACTO</name>
<dbReference type="AlphaFoldDB" id="A0A448HJ67"/>
<keyword evidence="6 9" id="KW-0418">Kinase</keyword>
<comment type="similarity">
    <text evidence="1 9">Belongs to the GHMP kinase family. IspE subfamily.</text>
</comment>
<evidence type="ECO:0000259" key="12">
    <source>
        <dbReference type="Pfam" id="PF08544"/>
    </source>
</evidence>
<dbReference type="GO" id="GO:0016114">
    <property type="term" value="P:terpenoid biosynthetic process"/>
    <property type="evidence" value="ECO:0007669"/>
    <property type="project" value="UniProtKB-UniRule"/>
</dbReference>
<evidence type="ECO:0000256" key="6">
    <source>
        <dbReference type="ARBA" id="ARBA00022777"/>
    </source>
</evidence>
<keyword evidence="7 9" id="KW-0067">ATP-binding</keyword>
<proteinExistence type="inferred from homology"/>
<dbReference type="InterPro" id="IPR006204">
    <property type="entry name" value="GHMP_kinase_N_dom"/>
</dbReference>
<dbReference type="NCBIfam" id="NF002870">
    <property type="entry name" value="PRK03188.1"/>
    <property type="match status" value="1"/>
</dbReference>
<dbReference type="OrthoDB" id="3173073at2"/>
<feature type="binding site" evidence="9">
    <location>
        <begin position="119"/>
        <end position="129"/>
    </location>
    <ligand>
        <name>ATP</name>
        <dbReference type="ChEBI" id="CHEBI:30616"/>
    </ligand>
</feature>
<gene>
    <name evidence="9 13" type="primary">ispE</name>
    <name evidence="13" type="ORF">NCTC11636_02136</name>
</gene>
<evidence type="ECO:0000313" key="14">
    <source>
        <dbReference type="Proteomes" id="UP000266895"/>
    </source>
</evidence>
<dbReference type="EC" id="2.7.1.148" evidence="2 9"/>
<dbReference type="GO" id="GO:0050515">
    <property type="term" value="F:4-(cytidine 5'-diphospho)-2-C-methyl-D-erythritol kinase activity"/>
    <property type="evidence" value="ECO:0007669"/>
    <property type="project" value="UniProtKB-UniRule"/>
</dbReference>
<protein>
    <recommendedName>
        <fullName evidence="3 9">4-diphosphocytidyl-2-C-methyl-D-erythritol kinase</fullName>
        <shortName evidence="9">CMK</shortName>
        <ecNumber evidence="2 9">2.7.1.148</ecNumber>
    </recommendedName>
    <alternativeName>
        <fullName evidence="8 9">4-(cytidine-5'-diphospho)-2-C-methyl-D-erythritol kinase</fullName>
    </alternativeName>
</protein>
<organism evidence="13 14">
    <name type="scientific">Actinomyces howellii</name>
    <dbReference type="NCBI Taxonomy" id="52771"/>
    <lineage>
        <taxon>Bacteria</taxon>
        <taxon>Bacillati</taxon>
        <taxon>Actinomycetota</taxon>
        <taxon>Actinomycetes</taxon>
        <taxon>Actinomycetales</taxon>
        <taxon>Actinomycetaceae</taxon>
        <taxon>Actinomyces</taxon>
    </lineage>
</organism>
<keyword evidence="9" id="KW-0414">Isoprene biosynthesis</keyword>
<dbReference type="Pfam" id="PF08544">
    <property type="entry name" value="GHMP_kinases_C"/>
    <property type="match status" value="1"/>
</dbReference>
<evidence type="ECO:0000256" key="7">
    <source>
        <dbReference type="ARBA" id="ARBA00022840"/>
    </source>
</evidence>
<dbReference type="InterPro" id="IPR004424">
    <property type="entry name" value="IspE"/>
</dbReference>
<dbReference type="Pfam" id="PF00288">
    <property type="entry name" value="GHMP_kinases_N"/>
    <property type="match status" value="1"/>
</dbReference>
<accession>A0A448HJ67</accession>
<sequence length="322" mass="32609">MSHLHAVPGGQAPPQRSGSATSVRVEAPGKVNLFLSVGALGADGYHPLTTVFQAVRVVETVTARRQALDARGAVTLSLEEPDASVPTDASNLAVRAALVLAEATGVEEGVDLLVRKRVPVAGGMAGGSADAAATLLACNVLWGTELDQAELVELASRLGADVPFPLLGSTAVGHGRGDRLTPLMTRGTYHWVFALAHTGLSTPAVFARFDQMPRAVAPAATEVPAELTNALRSGDPAAVAAHLRNDLAPAALSLRPGLAEVIDVAESAGALRAIVSGSGPTVAALVPDGATAARVSRALEDCEHVAGTLRADAPVAGARVVG</sequence>
<evidence type="ECO:0000313" key="13">
    <source>
        <dbReference type="EMBL" id="VEG29617.1"/>
    </source>
</evidence>
<dbReference type="PANTHER" id="PTHR43527">
    <property type="entry name" value="4-DIPHOSPHOCYTIDYL-2-C-METHYL-D-ERYTHRITOL KINASE, CHLOROPLASTIC"/>
    <property type="match status" value="1"/>
</dbReference>
<comment type="catalytic activity">
    <reaction evidence="9">
        <text>4-CDP-2-C-methyl-D-erythritol + ATP = 4-CDP-2-C-methyl-D-erythritol 2-phosphate + ADP + H(+)</text>
        <dbReference type="Rhea" id="RHEA:18437"/>
        <dbReference type="ChEBI" id="CHEBI:15378"/>
        <dbReference type="ChEBI" id="CHEBI:30616"/>
        <dbReference type="ChEBI" id="CHEBI:57823"/>
        <dbReference type="ChEBI" id="CHEBI:57919"/>
        <dbReference type="ChEBI" id="CHEBI:456216"/>
        <dbReference type="EC" id="2.7.1.148"/>
    </reaction>
</comment>
<keyword evidence="4 9" id="KW-0808">Transferase</keyword>
<evidence type="ECO:0000256" key="1">
    <source>
        <dbReference type="ARBA" id="ARBA00009684"/>
    </source>
</evidence>
<feature type="active site" evidence="9">
    <location>
        <position position="30"/>
    </location>
</feature>
<evidence type="ECO:0000259" key="11">
    <source>
        <dbReference type="Pfam" id="PF00288"/>
    </source>
</evidence>
<comment type="function">
    <text evidence="9">Catalyzes the phosphorylation of the position 2 hydroxy group of 4-diphosphocytidyl-2C-methyl-D-erythritol.</text>
</comment>
<dbReference type="RefSeq" id="WP_126383093.1">
    <property type="nucleotide sequence ID" value="NZ_LR134350.1"/>
</dbReference>
<dbReference type="GO" id="GO:0005524">
    <property type="term" value="F:ATP binding"/>
    <property type="evidence" value="ECO:0007669"/>
    <property type="project" value="UniProtKB-UniRule"/>
</dbReference>
<dbReference type="Gene3D" id="3.30.70.890">
    <property type="entry name" value="GHMP kinase, C-terminal domain"/>
    <property type="match status" value="1"/>
</dbReference>
<evidence type="ECO:0000256" key="8">
    <source>
        <dbReference type="ARBA" id="ARBA00032554"/>
    </source>
</evidence>
<evidence type="ECO:0000256" key="5">
    <source>
        <dbReference type="ARBA" id="ARBA00022741"/>
    </source>
</evidence>
<feature type="region of interest" description="Disordered" evidence="10">
    <location>
        <begin position="1"/>
        <end position="23"/>
    </location>
</feature>
<dbReference type="GO" id="GO:0019288">
    <property type="term" value="P:isopentenyl diphosphate biosynthetic process, methylerythritol 4-phosphate pathway"/>
    <property type="evidence" value="ECO:0007669"/>
    <property type="project" value="UniProtKB-UniRule"/>
</dbReference>
<keyword evidence="14" id="KW-1185">Reference proteome</keyword>
<dbReference type="InterPro" id="IPR014721">
    <property type="entry name" value="Ribsml_uS5_D2-typ_fold_subgr"/>
</dbReference>
<dbReference type="PIRSF" id="PIRSF010376">
    <property type="entry name" value="IspE"/>
    <property type="match status" value="1"/>
</dbReference>
<dbReference type="SUPFAM" id="SSF54211">
    <property type="entry name" value="Ribosomal protein S5 domain 2-like"/>
    <property type="match status" value="1"/>
</dbReference>
<dbReference type="InterPro" id="IPR020568">
    <property type="entry name" value="Ribosomal_Su5_D2-typ_SF"/>
</dbReference>
<feature type="domain" description="GHMP kinase N-terminal" evidence="11">
    <location>
        <begin position="91"/>
        <end position="168"/>
    </location>
</feature>
<reference evidence="13 14" key="1">
    <citation type="submission" date="2018-12" db="EMBL/GenBank/DDBJ databases">
        <authorList>
            <consortium name="Pathogen Informatics"/>
        </authorList>
    </citation>
    <scope>NUCLEOTIDE SEQUENCE [LARGE SCALE GENOMIC DNA]</scope>
    <source>
        <strain evidence="13 14">NCTC11636</strain>
    </source>
</reference>
<dbReference type="NCBIfam" id="TIGR00154">
    <property type="entry name" value="ispE"/>
    <property type="match status" value="1"/>
</dbReference>
<evidence type="ECO:0000256" key="10">
    <source>
        <dbReference type="SAM" id="MobiDB-lite"/>
    </source>
</evidence>
<feature type="domain" description="GHMP kinase C-terminal" evidence="12">
    <location>
        <begin position="230"/>
        <end position="300"/>
    </location>
</feature>
<dbReference type="HAMAP" id="MF_00061">
    <property type="entry name" value="IspE"/>
    <property type="match status" value="1"/>
</dbReference>
<evidence type="ECO:0000256" key="2">
    <source>
        <dbReference type="ARBA" id="ARBA00012052"/>
    </source>
</evidence>
<dbReference type="UniPathway" id="UPA00056">
    <property type="reaction ID" value="UER00094"/>
</dbReference>
<evidence type="ECO:0000256" key="4">
    <source>
        <dbReference type="ARBA" id="ARBA00022679"/>
    </source>
</evidence>
<dbReference type="Proteomes" id="UP000266895">
    <property type="component" value="Chromosome"/>
</dbReference>
<evidence type="ECO:0000256" key="3">
    <source>
        <dbReference type="ARBA" id="ARBA00017473"/>
    </source>
</evidence>